<name>A0ABW4V4F2_9BACL</name>
<dbReference type="EMBL" id="JBHUGF010000011">
    <property type="protein sequence ID" value="MFD1992504.1"/>
    <property type="molecule type" value="Genomic_DNA"/>
</dbReference>
<dbReference type="RefSeq" id="WP_204826194.1">
    <property type="nucleotide sequence ID" value="NZ_JBHUGF010000011.1"/>
</dbReference>
<keyword evidence="3" id="KW-1185">Reference proteome</keyword>
<proteinExistence type="predicted"/>
<dbReference type="Pfam" id="PF14065">
    <property type="entry name" value="Pvc16_N"/>
    <property type="match status" value="1"/>
</dbReference>
<evidence type="ECO:0000313" key="2">
    <source>
        <dbReference type="EMBL" id="MFD1992504.1"/>
    </source>
</evidence>
<accession>A0ABW4V4F2</accession>
<reference evidence="3" key="1">
    <citation type="journal article" date="2019" name="Int. J. Syst. Evol. Microbiol.">
        <title>The Global Catalogue of Microorganisms (GCM) 10K type strain sequencing project: providing services to taxonomists for standard genome sequencing and annotation.</title>
        <authorList>
            <consortium name="The Broad Institute Genomics Platform"/>
            <consortium name="The Broad Institute Genome Sequencing Center for Infectious Disease"/>
            <person name="Wu L."/>
            <person name="Ma J."/>
        </authorList>
    </citation>
    <scope>NUCLEOTIDE SEQUENCE [LARGE SCALE GENOMIC DNA]</scope>
    <source>
        <strain evidence="3">CGMCC 1.15067</strain>
    </source>
</reference>
<organism evidence="2 3">
    <name type="scientific">Paenibacillus nicotianae</name>
    <dbReference type="NCBI Taxonomy" id="1526551"/>
    <lineage>
        <taxon>Bacteria</taxon>
        <taxon>Bacillati</taxon>
        <taxon>Bacillota</taxon>
        <taxon>Bacilli</taxon>
        <taxon>Bacillales</taxon>
        <taxon>Paenibacillaceae</taxon>
        <taxon>Paenibacillus</taxon>
    </lineage>
</organism>
<sequence length="199" mass="22533">MGKEEKPIGNSQVIADTGLSIVKLLREQLTPDPIIESASIGLSSPIEDNELVVSVYLYEIRQSKEYQIYDMISQGNDLLQYPPLSLELSYLITVHSAADAGVRAWDNNRLMGHILQTMHDHAILSGNDLVGTLRDHNEELRIIFEDIPSEKLFNFFPQKPYKLSLGYSVSPVLLESKRTKKVTRILESDIRTQTREGYS</sequence>
<evidence type="ECO:0000259" key="1">
    <source>
        <dbReference type="Pfam" id="PF14065"/>
    </source>
</evidence>
<dbReference type="InterPro" id="IPR025351">
    <property type="entry name" value="Pvc16_N"/>
</dbReference>
<feature type="domain" description="Pvc16 N-terminal" evidence="1">
    <location>
        <begin position="21"/>
        <end position="184"/>
    </location>
</feature>
<evidence type="ECO:0000313" key="3">
    <source>
        <dbReference type="Proteomes" id="UP001597403"/>
    </source>
</evidence>
<gene>
    <name evidence="2" type="ORF">ACFSGI_21235</name>
</gene>
<dbReference type="Proteomes" id="UP001597403">
    <property type="component" value="Unassembled WGS sequence"/>
</dbReference>
<protein>
    <submittedName>
        <fullName evidence="2">DUF4255 domain-containing protein</fullName>
    </submittedName>
</protein>
<comment type="caution">
    <text evidence="2">The sequence shown here is derived from an EMBL/GenBank/DDBJ whole genome shotgun (WGS) entry which is preliminary data.</text>
</comment>